<dbReference type="Gene3D" id="1.20.5.4130">
    <property type="match status" value="1"/>
</dbReference>
<evidence type="ECO:0000256" key="3">
    <source>
        <dbReference type="ARBA" id="ARBA00022741"/>
    </source>
</evidence>
<evidence type="ECO:0000259" key="7">
    <source>
        <dbReference type="Pfam" id="PF00931"/>
    </source>
</evidence>
<evidence type="ECO:0000313" key="11">
    <source>
        <dbReference type="Proteomes" id="UP000515121"/>
    </source>
</evidence>
<gene>
    <name evidence="12" type="primary">LOC111280102</name>
</gene>
<feature type="domain" description="Disease resistance N-terminal" evidence="8">
    <location>
        <begin position="12"/>
        <end position="100"/>
    </location>
</feature>
<feature type="region of interest" description="Disordered" evidence="6">
    <location>
        <begin position="731"/>
        <end position="752"/>
    </location>
</feature>
<evidence type="ECO:0000256" key="2">
    <source>
        <dbReference type="ARBA" id="ARBA00022737"/>
    </source>
</evidence>
<keyword evidence="2" id="KW-0677">Repeat</keyword>
<dbReference type="SUPFAM" id="SSF52540">
    <property type="entry name" value="P-loop containing nucleoside triphosphate hydrolases"/>
    <property type="match status" value="1"/>
</dbReference>
<keyword evidence="11" id="KW-1185">Reference proteome</keyword>
<feature type="compositionally biased region" description="Acidic residues" evidence="6">
    <location>
        <begin position="733"/>
        <end position="747"/>
    </location>
</feature>
<dbReference type="SUPFAM" id="SSF52058">
    <property type="entry name" value="L domain-like"/>
    <property type="match status" value="1"/>
</dbReference>
<accession>A0A6P5X3N2</accession>
<keyword evidence="3" id="KW-0547">Nucleotide-binding</keyword>
<evidence type="ECO:0000256" key="6">
    <source>
        <dbReference type="SAM" id="MobiDB-lite"/>
    </source>
</evidence>
<dbReference type="FunFam" id="1.10.10.10:FF:000322">
    <property type="entry name" value="Probable disease resistance protein At1g63360"/>
    <property type="match status" value="1"/>
</dbReference>
<dbReference type="InterPro" id="IPR056789">
    <property type="entry name" value="LRR_R13L1-DRL21"/>
</dbReference>
<dbReference type="Gene3D" id="3.40.50.300">
    <property type="entry name" value="P-loop containing nucleotide triphosphate hydrolases"/>
    <property type="match status" value="1"/>
</dbReference>
<dbReference type="PANTHER" id="PTHR36766">
    <property type="entry name" value="PLANT BROAD-SPECTRUM MILDEW RESISTANCE PROTEIN RPW8"/>
    <property type="match status" value="1"/>
</dbReference>
<reference evidence="12" key="1">
    <citation type="submission" date="2025-08" db="UniProtKB">
        <authorList>
            <consortium name="RefSeq"/>
        </authorList>
    </citation>
    <scope>IDENTIFICATION</scope>
    <source>
        <tissue evidence="12">Fruit stalk</tissue>
    </source>
</reference>
<keyword evidence="4" id="KW-0611">Plant defense</keyword>
<dbReference type="GO" id="GO:0005524">
    <property type="term" value="F:ATP binding"/>
    <property type="evidence" value="ECO:0007669"/>
    <property type="project" value="UniProtKB-KW"/>
</dbReference>
<feature type="domain" description="R13L1/DRL21-like LRR repeat region" evidence="10">
    <location>
        <begin position="686"/>
        <end position="818"/>
    </location>
</feature>
<evidence type="ECO:0000259" key="9">
    <source>
        <dbReference type="Pfam" id="PF23559"/>
    </source>
</evidence>
<dbReference type="Pfam" id="PF18052">
    <property type="entry name" value="Rx_N"/>
    <property type="match status" value="1"/>
</dbReference>
<dbReference type="Gene3D" id="1.10.8.430">
    <property type="entry name" value="Helical domain of apoptotic protease-activating factors"/>
    <property type="match status" value="1"/>
</dbReference>
<dbReference type="GO" id="GO:0006952">
    <property type="term" value="P:defense response"/>
    <property type="evidence" value="ECO:0007669"/>
    <property type="project" value="UniProtKB-KW"/>
</dbReference>
<evidence type="ECO:0000256" key="1">
    <source>
        <dbReference type="ARBA" id="ARBA00022614"/>
    </source>
</evidence>
<proteinExistence type="predicted"/>
<dbReference type="SUPFAM" id="SSF52047">
    <property type="entry name" value="RNI-like"/>
    <property type="match status" value="1"/>
</dbReference>
<dbReference type="FunFam" id="3.40.50.300:FF:001091">
    <property type="entry name" value="Probable disease resistance protein At1g61300"/>
    <property type="match status" value="1"/>
</dbReference>
<protein>
    <submittedName>
        <fullName evidence="12">Disease resistance protein RGA2-like</fullName>
    </submittedName>
</protein>
<dbReference type="Pfam" id="PF23559">
    <property type="entry name" value="WHD_DRP"/>
    <property type="match status" value="1"/>
</dbReference>
<name>A0A6P5X3N2_DURZI</name>
<dbReference type="PRINTS" id="PR00364">
    <property type="entry name" value="DISEASERSIST"/>
</dbReference>
<dbReference type="GeneID" id="111280102"/>
<dbReference type="InterPro" id="IPR032675">
    <property type="entry name" value="LRR_dom_sf"/>
</dbReference>
<dbReference type="GO" id="GO:0043531">
    <property type="term" value="F:ADP binding"/>
    <property type="evidence" value="ECO:0007669"/>
    <property type="project" value="InterPro"/>
</dbReference>
<dbReference type="InterPro" id="IPR042197">
    <property type="entry name" value="Apaf_helical"/>
</dbReference>
<dbReference type="KEGG" id="dzi:111280102"/>
<evidence type="ECO:0000256" key="4">
    <source>
        <dbReference type="ARBA" id="ARBA00022821"/>
    </source>
</evidence>
<dbReference type="InterPro" id="IPR041118">
    <property type="entry name" value="Rx_N"/>
</dbReference>
<evidence type="ECO:0000256" key="5">
    <source>
        <dbReference type="ARBA" id="ARBA00022840"/>
    </source>
</evidence>
<dbReference type="RefSeq" id="XP_022723000.1">
    <property type="nucleotide sequence ID" value="XM_022867265.1"/>
</dbReference>
<sequence>MAEGFLFNFAERLLVGLASLAHQELGLPWRIKEEITKLKDTFSLIKGVLRDAEEKQRNHNHEVTVWLGQLKDVLYDVDDLLDDFSTEALRRQILRRNEMVKKVRVFFSKSNQLAYSLKMGHRVSAIRKRLDKIAADRTKFHFTDSPVESLLEVKERDQTYSFVREEEIIGRDDDKKKIVKLLLQSELEENVSIVPIIGIGGLGKTTLAKMVFNDKNVGEHFQLKLWVCVSEKFELKLIVEKIIEAATGSKPERDLQMETLQNILRDKINGKKYLLVLDDVWNEVREKWLNLRNLLLGGARGSWIVITTRSGLVAEITSTVLPHELEGLSKSQSWSLLKQMAFKEQSHESNASHFEAIGMEIVEKCKGVPLALRAIGSVLFTRTEAEWVKVKNNIVKYITQQESGIMPVLKLSYDHLPPHLRQCFAYCSLILKDTEFWVEDLIMYWMAQGFIQPLSGDQDLEDVGHEYFMDLLWKSFFQVAEEDDSGNVKRFTMHDLMHDLACSVAGTEYCIASLEAENADERTRHVLFEDELDASWKILSTLHKAKKLRTIFLPDGSLNQSICNALISNFRYLRSLNLSFSGIERLPHSIGKLKHLRGLYLIGNENLKKLPSSLCRLQNLQTLRLSGCSDLEKLPRKTRRLVSLRYLYIDGCGSLAYMPRGLGLLTCLRTLNEFIVGKRGKGVGELRELNGLNNLKGKIRISSLKNAIPEPGSSYLKEKLNLKHLKLSWRNEENDEDDEEEEEEDDASNEKSELVFEGLEPHPNLEMLVVYGYPGSKICSWLSSITNLTRLILEDCVECKHLPPLHQLASLKFLRLSGLKVLENVSEIEMQKELSSSKSTKFFPSLEELNLMNCPNLKGWWSGDVDEASNAQLPYFPCLSDLTIRWCPNLTSMPLFPSVRELHLNETSWKQLQETMKLKMTTSEEPSSSSLFPPFSKLTKMWFVDIEELDSLPEEFLQNLTSLWSLYIASCSNLTSMPKGMHFLTSLQELSIWGCPQLSERCQRDIGVDWPNIAHIENICIDGRVI</sequence>
<dbReference type="PANTHER" id="PTHR36766:SF38">
    <property type="entry name" value="DISEASE RESISTANCE PROTEIN RGA3"/>
    <property type="match status" value="1"/>
</dbReference>
<evidence type="ECO:0000259" key="10">
    <source>
        <dbReference type="Pfam" id="PF25019"/>
    </source>
</evidence>
<dbReference type="Proteomes" id="UP000515121">
    <property type="component" value="Unplaced"/>
</dbReference>
<dbReference type="AlphaFoldDB" id="A0A6P5X3N2"/>
<dbReference type="Gene3D" id="1.10.10.10">
    <property type="entry name" value="Winged helix-like DNA-binding domain superfamily/Winged helix DNA-binding domain"/>
    <property type="match status" value="1"/>
</dbReference>
<dbReference type="GO" id="GO:0051707">
    <property type="term" value="P:response to other organism"/>
    <property type="evidence" value="ECO:0007669"/>
    <property type="project" value="UniProtKB-ARBA"/>
</dbReference>
<evidence type="ECO:0000259" key="8">
    <source>
        <dbReference type="Pfam" id="PF18052"/>
    </source>
</evidence>
<dbReference type="InterPro" id="IPR002182">
    <property type="entry name" value="NB-ARC"/>
</dbReference>
<dbReference type="InterPro" id="IPR027417">
    <property type="entry name" value="P-loop_NTPase"/>
</dbReference>
<keyword evidence="1" id="KW-0433">Leucine-rich repeat</keyword>
<evidence type="ECO:0000313" key="12">
    <source>
        <dbReference type="RefSeq" id="XP_022723000.1"/>
    </source>
</evidence>
<feature type="domain" description="NB-ARC" evidence="7">
    <location>
        <begin position="172"/>
        <end position="345"/>
    </location>
</feature>
<organism evidence="11 12">
    <name type="scientific">Durio zibethinus</name>
    <name type="common">Durian</name>
    <dbReference type="NCBI Taxonomy" id="66656"/>
    <lineage>
        <taxon>Eukaryota</taxon>
        <taxon>Viridiplantae</taxon>
        <taxon>Streptophyta</taxon>
        <taxon>Embryophyta</taxon>
        <taxon>Tracheophyta</taxon>
        <taxon>Spermatophyta</taxon>
        <taxon>Magnoliopsida</taxon>
        <taxon>eudicotyledons</taxon>
        <taxon>Gunneridae</taxon>
        <taxon>Pentapetalae</taxon>
        <taxon>rosids</taxon>
        <taxon>malvids</taxon>
        <taxon>Malvales</taxon>
        <taxon>Malvaceae</taxon>
        <taxon>Helicteroideae</taxon>
        <taxon>Durio</taxon>
    </lineage>
</organism>
<feature type="domain" description="Disease resistance protein winged helix" evidence="9">
    <location>
        <begin position="432"/>
        <end position="501"/>
    </location>
</feature>
<dbReference type="Gene3D" id="3.80.10.10">
    <property type="entry name" value="Ribonuclease Inhibitor"/>
    <property type="match status" value="2"/>
</dbReference>
<dbReference type="OrthoDB" id="2018467at2759"/>
<keyword evidence="5" id="KW-0067">ATP-binding</keyword>
<dbReference type="Pfam" id="PF00931">
    <property type="entry name" value="NB-ARC"/>
    <property type="match status" value="1"/>
</dbReference>
<dbReference type="InterPro" id="IPR036388">
    <property type="entry name" value="WH-like_DNA-bd_sf"/>
</dbReference>
<dbReference type="Pfam" id="PF25019">
    <property type="entry name" value="LRR_R13L1-DRL21"/>
    <property type="match status" value="1"/>
</dbReference>
<dbReference type="InterPro" id="IPR058922">
    <property type="entry name" value="WHD_DRP"/>
</dbReference>